<dbReference type="EMBL" id="CP036455">
    <property type="protein sequence ID" value="QBI56146.1"/>
    <property type="molecule type" value="Genomic_DNA"/>
</dbReference>
<dbReference type="KEGG" id="strr:EKD16_21965"/>
<gene>
    <name evidence="2" type="ORF">EKD16_21965</name>
</gene>
<dbReference type="InterPro" id="IPR018973">
    <property type="entry name" value="MZB"/>
</dbReference>
<evidence type="ECO:0000313" key="3">
    <source>
        <dbReference type="Proteomes" id="UP000292235"/>
    </source>
</evidence>
<dbReference type="RefSeq" id="WP_131100826.1">
    <property type="nucleotide sequence ID" value="NZ_CP036455.1"/>
</dbReference>
<dbReference type="Proteomes" id="UP000292235">
    <property type="component" value="Chromosome"/>
</dbReference>
<keyword evidence="3" id="KW-1185">Reference proteome</keyword>
<protein>
    <recommendedName>
        <fullName evidence="1">MrfA-like Zn-binding domain-containing protein</fullName>
    </recommendedName>
</protein>
<dbReference type="OrthoDB" id="9134227at2"/>
<reference evidence="2 3" key="1">
    <citation type="submission" date="2019-02" db="EMBL/GenBank/DDBJ databases">
        <authorList>
            <person name="Khodamoradi S."/>
            <person name="Hahnke R.L."/>
            <person name="Kaempfer P."/>
            <person name="Schumann P."/>
            <person name="Rohde M."/>
            <person name="Steinert M."/>
            <person name="Luzhetskyy A."/>
            <person name="Wink J."/>
            <person name="Ruckert C."/>
        </authorList>
    </citation>
    <scope>NUCLEOTIDE SEQUENCE [LARGE SCALE GENOMIC DNA]</scope>
    <source>
        <strain evidence="2 3">M2</strain>
    </source>
</reference>
<dbReference type="NCBIfam" id="NF038324">
    <property type="entry name" value="DrmB_fam"/>
    <property type="match status" value="1"/>
</dbReference>
<feature type="domain" description="MrfA-like Zn-binding" evidence="1">
    <location>
        <begin position="551"/>
        <end position="654"/>
    </location>
</feature>
<proteinExistence type="predicted"/>
<name>A0A4P6Q5W9_9ACTN</name>
<organism evidence="2 3">
    <name type="scientific">Streptomonospora litoralis</name>
    <dbReference type="NCBI Taxonomy" id="2498135"/>
    <lineage>
        <taxon>Bacteria</taxon>
        <taxon>Bacillati</taxon>
        <taxon>Actinomycetota</taxon>
        <taxon>Actinomycetes</taxon>
        <taxon>Streptosporangiales</taxon>
        <taxon>Nocardiopsidaceae</taxon>
        <taxon>Streptomonospora</taxon>
    </lineage>
</organism>
<sequence>MTAEPTPPLRFAYDASQQVDPLGDIEEEAKQGTKHNRAKVGSGRPSSLLYTYGPGAIMDLPQFTVMPCGLDEWDRIWRRRDGIPEIHAPRLRDAVRMLLRSPDVQLRPFPWQPKKASLSVEGSDLGVPARVFPQWLRCTGCDMLGGLAQFQYRNTHPYRTDLATFEHEKCPGRRATTARGGKRSRSARAARRSAVPARYLLACPDGHVDEFPYEVWVHRGRSCSEAEFPALKMVDHTSGWVAAATVECASCGLRRPMNEAQGEVGRTKLPRCRGRHPHLDAFDPGGCRAQTYLMLIGASNLWFPATQSVIVMPESAEERAGDRADQIRRVLGERLAKYRDDPEILRDVLRGKQGIAFDVDELSDEELRESVDAALQPETSAEDQEKRIREWDPVDLLVPEWRYLQYEPIGQHHTDDASGLVLSPRERGEDLPASISQVLAVESLRKVNALLGFTRIDDMDRVGDLPQRLVPLTRTRPEWTVATEDRGEGIFLKLDEPTVAAWEERVRDSKLWRAHRKSHTRNFYRRFSETAARVDPETRLKAPRYWLVHTLAHVLIREMAMTCGYNAASLSERIYAWPEDEGRDPAAGLLVCTTASDSDGTLGGLVQLSEPDRLERVLNAALRRATRCPSDPICAMRTPQDPEDFLHGAACHCCAMASETSCERANRFLDRRFLINLPGSDLGFFPSPE</sequence>
<dbReference type="InterPro" id="IPR047721">
    <property type="entry name" value="DrmB"/>
</dbReference>
<evidence type="ECO:0000313" key="2">
    <source>
        <dbReference type="EMBL" id="QBI56146.1"/>
    </source>
</evidence>
<accession>A0A4P6Q5W9</accession>
<evidence type="ECO:0000259" key="1">
    <source>
        <dbReference type="Pfam" id="PF09369"/>
    </source>
</evidence>
<dbReference type="Pfam" id="PF09369">
    <property type="entry name" value="MZB"/>
    <property type="match status" value="1"/>
</dbReference>
<dbReference type="AlphaFoldDB" id="A0A4P6Q5W9"/>